<evidence type="ECO:0000313" key="4">
    <source>
        <dbReference type="EMBL" id="NNF05267.1"/>
    </source>
</evidence>
<evidence type="ECO:0000259" key="3">
    <source>
        <dbReference type="PROSITE" id="PS51846"/>
    </source>
</evidence>
<feature type="transmembrane region" description="Helical" evidence="2">
    <location>
        <begin position="6"/>
        <end position="31"/>
    </location>
</feature>
<comment type="caution">
    <text evidence="4">The sequence shown here is derived from an EMBL/GenBank/DDBJ whole genome shotgun (WGS) entry which is preliminary data.</text>
</comment>
<keyword evidence="1 2" id="KW-0812">Transmembrane</keyword>
<dbReference type="GO" id="GO:0010960">
    <property type="term" value="P:magnesium ion homeostasis"/>
    <property type="evidence" value="ECO:0007669"/>
    <property type="project" value="InterPro"/>
</dbReference>
<dbReference type="PANTHER" id="PTHR12064:SF94">
    <property type="entry name" value="UNEXTENDED PROTEIN"/>
    <property type="match status" value="1"/>
</dbReference>
<accession>A0A7Y2E6I2</accession>
<feature type="domain" description="CNNM transmembrane" evidence="3">
    <location>
        <begin position="1"/>
        <end position="177"/>
    </location>
</feature>
<dbReference type="Proteomes" id="UP000547674">
    <property type="component" value="Unassembled WGS sequence"/>
</dbReference>
<dbReference type="InterPro" id="IPR045095">
    <property type="entry name" value="ACDP"/>
</dbReference>
<keyword evidence="1 2" id="KW-1133">Transmembrane helix</keyword>
<organism evidence="4 5">
    <name type="scientific">Eiseniibacteriota bacterium</name>
    <dbReference type="NCBI Taxonomy" id="2212470"/>
    <lineage>
        <taxon>Bacteria</taxon>
        <taxon>Candidatus Eiseniibacteriota</taxon>
    </lineage>
</organism>
<name>A0A7Y2E6I2_UNCEI</name>
<dbReference type="EMBL" id="JABDJR010000022">
    <property type="protein sequence ID" value="NNF05267.1"/>
    <property type="molecule type" value="Genomic_DNA"/>
</dbReference>
<dbReference type="GO" id="GO:0016020">
    <property type="term" value="C:membrane"/>
    <property type="evidence" value="ECO:0007669"/>
    <property type="project" value="UniProtKB-UniRule"/>
</dbReference>
<evidence type="ECO:0000256" key="2">
    <source>
        <dbReference type="SAM" id="Phobius"/>
    </source>
</evidence>
<evidence type="ECO:0000256" key="1">
    <source>
        <dbReference type="PROSITE-ProRule" id="PRU01193"/>
    </source>
</evidence>
<dbReference type="AlphaFoldDB" id="A0A7Y2E6I2"/>
<dbReference type="PROSITE" id="PS51846">
    <property type="entry name" value="CNNM"/>
    <property type="match status" value="1"/>
</dbReference>
<feature type="transmembrane region" description="Helical" evidence="2">
    <location>
        <begin position="84"/>
        <end position="104"/>
    </location>
</feature>
<dbReference type="InterPro" id="IPR002550">
    <property type="entry name" value="CNNM"/>
</dbReference>
<protein>
    <submittedName>
        <fullName evidence="4">DUF21 domain-containing protein</fullName>
    </submittedName>
</protein>
<sequence length="196" mass="21683">MTHDTLTWVGIGICLLHSGLFSGLNLSLLGLSRLQLEVESKSGNKGAKRILELRQDSNLLLTTILWGNVAANCLLTLLSDSVMAGLVAFLFSTVGITIIGEILPQAYFSRNAMRVGAALTPFIRLYQKLLWIVAKPTALLLDRWLGAEEISYFRERELREVIRQHMVAEDADLDHHEGLGALNFLVLDDLPVSEEG</sequence>
<dbReference type="PANTHER" id="PTHR12064">
    <property type="entry name" value="METAL TRANSPORTER CNNM"/>
    <property type="match status" value="1"/>
</dbReference>
<feature type="non-terminal residue" evidence="4">
    <location>
        <position position="196"/>
    </location>
</feature>
<keyword evidence="1 2" id="KW-0472">Membrane</keyword>
<reference evidence="4 5" key="1">
    <citation type="submission" date="2020-03" db="EMBL/GenBank/DDBJ databases">
        <title>Metabolic flexibility allows generalist bacteria to become dominant in a frequently disturbed ecosystem.</title>
        <authorList>
            <person name="Chen Y.-J."/>
            <person name="Leung P.M."/>
            <person name="Bay S.K."/>
            <person name="Hugenholtz P."/>
            <person name="Kessler A.J."/>
            <person name="Shelley G."/>
            <person name="Waite D.W."/>
            <person name="Cook P.L."/>
            <person name="Greening C."/>
        </authorList>
    </citation>
    <scope>NUCLEOTIDE SEQUENCE [LARGE SCALE GENOMIC DNA]</scope>
    <source>
        <strain evidence="4">SS_bin_28</strain>
    </source>
</reference>
<proteinExistence type="predicted"/>
<gene>
    <name evidence="4" type="ORF">HKN21_00770</name>
</gene>
<dbReference type="Pfam" id="PF01595">
    <property type="entry name" value="CNNM"/>
    <property type="match status" value="1"/>
</dbReference>
<evidence type="ECO:0000313" key="5">
    <source>
        <dbReference type="Proteomes" id="UP000547674"/>
    </source>
</evidence>